<comment type="caution">
    <text evidence="1">The sequence shown here is derived from an EMBL/GenBank/DDBJ whole genome shotgun (WGS) entry which is preliminary data.</text>
</comment>
<accession>A0A2S8G3J7</accession>
<dbReference type="Proteomes" id="UP000240009">
    <property type="component" value="Unassembled WGS sequence"/>
</dbReference>
<dbReference type="EMBL" id="PUIA01000016">
    <property type="protein sequence ID" value="PQO38831.1"/>
    <property type="molecule type" value="Genomic_DNA"/>
</dbReference>
<dbReference type="RefSeq" id="WP_105350031.1">
    <property type="nucleotide sequence ID" value="NZ_PUIA01000016.1"/>
</dbReference>
<organism evidence="1 2">
    <name type="scientific">Blastopirellula marina</name>
    <dbReference type="NCBI Taxonomy" id="124"/>
    <lineage>
        <taxon>Bacteria</taxon>
        <taxon>Pseudomonadati</taxon>
        <taxon>Planctomycetota</taxon>
        <taxon>Planctomycetia</taxon>
        <taxon>Pirellulales</taxon>
        <taxon>Pirellulaceae</taxon>
        <taxon>Blastopirellula</taxon>
    </lineage>
</organism>
<proteinExistence type="predicted"/>
<name>A0A2S8G3J7_9BACT</name>
<sequence>MSEELGDQIYDLQMQAYNLPTGDTQLRLYEEALRLAEQTRDLDIIFEARIFVAGAAGFSGHEEKAMAALGWCLATFEKNEDRLQEHAFDLLWAFKNFLSSIGDLPQVSQEQFDQLLAQMESLYKRFGYNMRTVHFVRMYFGIMIGNRAMSMESHAKYVAIPRDEMAHCLACEADAEMSYYSFLGDPKTAIKVVSKILSGKQSCAHIPHRTFSGILRPLAMLQRYDEADNYQKRGYRLIRTNRDFLDLVGEQIAYLLHRGKTVAAIRMFERHLAWGLETHELSARFIFYTASKHLFTALPRRKPTRKLSLPTSFPLYEESSEYDVAQLIDWLERETSSLAVTFDRRNGNDYFSNELPTRLKY</sequence>
<dbReference type="AlphaFoldDB" id="A0A2S8G3J7"/>
<reference evidence="1 2" key="1">
    <citation type="submission" date="2018-02" db="EMBL/GenBank/DDBJ databases">
        <title>Comparative genomes isolates from brazilian mangrove.</title>
        <authorList>
            <person name="Araujo J.E."/>
            <person name="Taketani R.G."/>
            <person name="Silva M.C.P."/>
            <person name="Loureco M.V."/>
            <person name="Andreote F.D."/>
        </authorList>
    </citation>
    <scope>NUCLEOTIDE SEQUENCE [LARGE SCALE GENOMIC DNA]</scope>
    <source>
        <strain evidence="1 2">HEX-2 MGV</strain>
    </source>
</reference>
<evidence type="ECO:0000313" key="2">
    <source>
        <dbReference type="Proteomes" id="UP000240009"/>
    </source>
</evidence>
<dbReference type="OrthoDB" id="56388at2"/>
<evidence type="ECO:0000313" key="1">
    <source>
        <dbReference type="EMBL" id="PQO38831.1"/>
    </source>
</evidence>
<gene>
    <name evidence="1" type="ORF">C5Y96_02885</name>
</gene>
<protein>
    <submittedName>
        <fullName evidence="1">Uncharacterized protein</fullName>
    </submittedName>
</protein>